<evidence type="ECO:0000313" key="2">
    <source>
        <dbReference type="EMBL" id="KAF0696564.1"/>
    </source>
</evidence>
<dbReference type="GO" id="GO:0006487">
    <property type="term" value="P:protein N-linked glycosylation"/>
    <property type="evidence" value="ECO:0007669"/>
    <property type="project" value="TreeGrafter"/>
</dbReference>
<gene>
    <name evidence="3" type="primary">Aste57867_12686</name>
    <name evidence="2" type="ORF">As57867_012639</name>
    <name evidence="3" type="ORF">ASTE57867_12686</name>
</gene>
<dbReference type="GO" id="GO:0000136">
    <property type="term" value="C:mannan polymerase complex"/>
    <property type="evidence" value="ECO:0007669"/>
    <property type="project" value="TreeGrafter"/>
</dbReference>
<dbReference type="PANTHER" id="PTHR31834:SF1">
    <property type="entry name" value="INITIATION-SPECIFIC ALPHA-1,6-MANNOSYLTRANSFERASE"/>
    <property type="match status" value="1"/>
</dbReference>
<dbReference type="EMBL" id="CAADRA010005407">
    <property type="protein sequence ID" value="VFT89536.1"/>
    <property type="molecule type" value="Genomic_DNA"/>
</dbReference>
<evidence type="ECO:0000256" key="1">
    <source>
        <dbReference type="SAM" id="Phobius"/>
    </source>
</evidence>
<dbReference type="EMBL" id="VJMH01005386">
    <property type="protein sequence ID" value="KAF0696564.1"/>
    <property type="molecule type" value="Genomic_DNA"/>
</dbReference>
<dbReference type="Gene3D" id="3.90.550.20">
    <property type="match status" value="1"/>
</dbReference>
<organism evidence="3 4">
    <name type="scientific">Aphanomyces stellatus</name>
    <dbReference type="NCBI Taxonomy" id="120398"/>
    <lineage>
        <taxon>Eukaryota</taxon>
        <taxon>Sar</taxon>
        <taxon>Stramenopiles</taxon>
        <taxon>Oomycota</taxon>
        <taxon>Saprolegniomycetes</taxon>
        <taxon>Saprolegniales</taxon>
        <taxon>Verrucalvaceae</taxon>
        <taxon>Aphanomyces</taxon>
    </lineage>
</organism>
<accession>A0A485KWV8</accession>
<proteinExistence type="predicted"/>
<dbReference type="PANTHER" id="PTHR31834">
    <property type="entry name" value="INITIATION-SPECIFIC ALPHA-1,6-MANNOSYLTRANSFERASE"/>
    <property type="match status" value="1"/>
</dbReference>
<name>A0A485KWV8_9STRA</name>
<evidence type="ECO:0000313" key="4">
    <source>
        <dbReference type="Proteomes" id="UP000332933"/>
    </source>
</evidence>
<keyword evidence="4" id="KW-1185">Reference proteome</keyword>
<dbReference type="Proteomes" id="UP000332933">
    <property type="component" value="Unassembled WGS sequence"/>
</dbReference>
<reference evidence="3 4" key="1">
    <citation type="submission" date="2019-03" db="EMBL/GenBank/DDBJ databases">
        <authorList>
            <person name="Gaulin E."/>
            <person name="Dumas B."/>
        </authorList>
    </citation>
    <scope>NUCLEOTIDE SEQUENCE [LARGE SCALE GENOMIC DNA]</scope>
    <source>
        <strain evidence="3">CBS 568.67</strain>
    </source>
</reference>
<reference evidence="2" key="2">
    <citation type="submission" date="2019-06" db="EMBL/GenBank/DDBJ databases">
        <title>Genomics analysis of Aphanomyces spp. identifies a new class of oomycete effector associated with host adaptation.</title>
        <authorList>
            <person name="Gaulin E."/>
        </authorList>
    </citation>
    <scope>NUCLEOTIDE SEQUENCE</scope>
    <source>
        <strain evidence="2">CBS 578.67</strain>
    </source>
</reference>
<evidence type="ECO:0000313" key="3">
    <source>
        <dbReference type="EMBL" id="VFT89536.1"/>
    </source>
</evidence>
<dbReference type="AlphaFoldDB" id="A0A485KWV8"/>
<feature type="transmembrane region" description="Helical" evidence="1">
    <location>
        <begin position="12"/>
        <end position="31"/>
    </location>
</feature>
<protein>
    <submittedName>
        <fullName evidence="3">Aste57867_12686 protein</fullName>
    </submittedName>
</protein>
<keyword evidence="1" id="KW-0812">Transmembrane</keyword>
<dbReference type="GO" id="GO:0000009">
    <property type="term" value="F:alpha-1,6-mannosyltransferase activity"/>
    <property type="evidence" value="ECO:0007669"/>
    <property type="project" value="InterPro"/>
</dbReference>
<keyword evidence="1" id="KW-0472">Membrane</keyword>
<sequence>MTKLQVPRGVLWPWAALCGAVLVAVAWYDIVQVNSWVRHYAARTGAFHSSLRYAINSTEAGLQWETPFKFAHDPHFRDVPAVASTNTTDDDDGDAFTCRVQFVFAGPKYNYKKFPLLQSWLHYAAPRCAIDFIRPRHDFHKLLTLDEQAMLNDTAYLPILQADFMKLLVIYYLGGLVVDLDIEARAPFPDSWTGPDTALATCDVVLGVETDCYDDECAKTMVRKGQLQNWAMWTRRPRSPFLGLLLEYVVAKYKTLEPHNMHITVQEVSGSGTITDFVNLYGGLDRPHYQVTTTTMGHSLETDRSSVLRIVRYGEEVCVTGSHWTGGGCVGERECLIGHQFESSWRAPPT</sequence>
<dbReference type="InterPro" id="IPR039367">
    <property type="entry name" value="Och1-like"/>
</dbReference>
<keyword evidence="1" id="KW-1133">Transmembrane helix</keyword>